<organism evidence="2 3">
    <name type="scientific">Trypanosoma cruzi Dm28c</name>
    <dbReference type="NCBI Taxonomy" id="1416333"/>
    <lineage>
        <taxon>Eukaryota</taxon>
        <taxon>Discoba</taxon>
        <taxon>Euglenozoa</taxon>
        <taxon>Kinetoplastea</taxon>
        <taxon>Metakinetoplastina</taxon>
        <taxon>Trypanosomatida</taxon>
        <taxon>Trypanosomatidae</taxon>
        <taxon>Trypanosoma</taxon>
        <taxon>Schizotrypanum</taxon>
    </lineage>
</organism>
<dbReference type="AlphaFoldDB" id="V5DAP1"/>
<dbReference type="OrthoDB" id="10381156at2759"/>
<accession>V5DAP1</accession>
<evidence type="ECO:0000256" key="1">
    <source>
        <dbReference type="SAM" id="MobiDB-lite"/>
    </source>
</evidence>
<dbReference type="EMBL" id="AYLP01000087">
    <property type="protein sequence ID" value="ESS64516.1"/>
    <property type="molecule type" value="Genomic_DNA"/>
</dbReference>
<proteinExistence type="predicted"/>
<evidence type="ECO:0000313" key="2">
    <source>
        <dbReference type="EMBL" id="ESS64516.1"/>
    </source>
</evidence>
<feature type="region of interest" description="Disordered" evidence="1">
    <location>
        <begin position="315"/>
        <end position="356"/>
    </location>
</feature>
<comment type="caution">
    <text evidence="2">The sequence shown here is derived from an EMBL/GenBank/DDBJ whole genome shotgun (WGS) entry which is preliminary data.</text>
</comment>
<dbReference type="VEuPathDB" id="TriTrypDB:TCDM_07344"/>
<name>V5DAP1_TRYCR</name>
<dbReference type="Proteomes" id="UP000017861">
    <property type="component" value="Unassembled WGS sequence"/>
</dbReference>
<feature type="compositionally biased region" description="Basic and acidic residues" evidence="1">
    <location>
        <begin position="323"/>
        <end position="336"/>
    </location>
</feature>
<protein>
    <submittedName>
        <fullName evidence="2">Uncharacterized protein</fullName>
    </submittedName>
</protein>
<sequence>MLVCVFQRPRCLPFAFAFLRVRLQVISLPLRRRLKKEGHLRSMHPRLQCSSTGADVSCQGICARFSLHYLFFCTGINRRAFVSTAAGCCFPRRDALNGGSSMTLGSKGMERSSDSHRRRMPWTAAKEYVPGVVHSSKEKMVLDGAQRVDLECVDCASQVYPLEALRAAVASYEYNTFRGKNIFNWSRRWNPMCSGNGLLQGMAGGDARRERHSHRHSFPSPPDHNAARANTPCGFSEVARAVLLAVIVPHPRASVQTSLSIAGTHPLIDAADTAAHCWCFLDDCCTAPAAGTVGLGTRTQQTKFSQLVLAALSASRLTQRPTHTTDEHRNRRDREGINGVSEHQLSSNFTSSQATG</sequence>
<feature type="compositionally biased region" description="Polar residues" evidence="1">
    <location>
        <begin position="341"/>
        <end position="356"/>
    </location>
</feature>
<reference evidence="2 3" key="1">
    <citation type="journal article" date="2014" name="Genome Announc.">
        <title>Trypanosoma cruzi Clone Dm28c Draft Genome Sequence.</title>
        <authorList>
            <person name="Grisard E.C."/>
            <person name="Teixeira S.M."/>
            <person name="de Almeida L.G."/>
            <person name="Stoco P.H."/>
            <person name="Gerber A.L."/>
            <person name="Talavera-Lopez C."/>
            <person name="Lima O.C."/>
            <person name="Andersson B."/>
            <person name="de Vasconcelos A.T."/>
        </authorList>
    </citation>
    <scope>NUCLEOTIDE SEQUENCE [LARGE SCALE GENOMIC DNA]</scope>
    <source>
        <strain evidence="2 3">Dm28c</strain>
    </source>
</reference>
<evidence type="ECO:0000313" key="3">
    <source>
        <dbReference type="Proteomes" id="UP000017861"/>
    </source>
</evidence>
<gene>
    <name evidence="2" type="ORF">TCDM_07344</name>
</gene>